<dbReference type="EMBL" id="AJ557257">
    <property type="protein sequence ID" value="CAD89784.1"/>
    <property type="molecule type" value="Genomic_DNA"/>
</dbReference>
<sequence length="119" mass="13736">MVGDVLHCVIALGNDGDNRTATRLHLPYITDYLVIQRVRWSNDHRGHLAIYKCNRSMLHFRSRITLRMDIGYFFQLQRTFKGGGVVVPTTEIKEVAGIGVYLRQVLDFVSKSQHIFYIP</sequence>
<evidence type="ECO:0000313" key="1">
    <source>
        <dbReference type="EMBL" id="CAD89784.1"/>
    </source>
</evidence>
<reference evidence="1" key="1">
    <citation type="journal article" date="2003" name="Appl. Environ. Microbiol.">
        <title>A newly discovered Bacteroides conjugative transposon, CTnGERM1, contains genes also found in Gram-positive bacteria.</title>
        <authorList>
            <person name="Wang Y."/>
            <person name="Wang G.R."/>
            <person name="Shelby A."/>
            <person name="Shoemaker N.B."/>
            <person name="Salyers A.A."/>
        </authorList>
    </citation>
    <scope>NUCLEOTIDE SEQUENCE</scope>
</reference>
<proteinExistence type="predicted"/>
<organism evidence="1">
    <name type="scientific">Bacteroides ovatus</name>
    <dbReference type="NCBI Taxonomy" id="28116"/>
    <lineage>
        <taxon>Bacteria</taxon>
        <taxon>Pseudomonadati</taxon>
        <taxon>Bacteroidota</taxon>
        <taxon>Bacteroidia</taxon>
        <taxon>Bacteroidales</taxon>
        <taxon>Bacteroidaceae</taxon>
        <taxon>Bacteroides</taxon>
    </lineage>
</organism>
<dbReference type="AlphaFoldDB" id="Q7WU57"/>
<name>Q7WU57_BACOV</name>
<accession>Q7WU57</accession>
<protein>
    <submittedName>
        <fullName evidence="1">Uncharacterized protein</fullName>
    </submittedName>
</protein>